<keyword evidence="1" id="KW-0812">Transmembrane</keyword>
<dbReference type="AlphaFoldDB" id="A0A0P9F2N4"/>
<accession>A0A0P9F2N4</accession>
<sequence>ARVLFMVVRAALLIGLGFEQIAQWLRAPRRQRWFAIGSGAVLCVLCAVMLRAALADGPTWYPDYGLYGMQYGAEQAFGRVANELAANPDMHIVISPNWANNTTALMNFFVPEVLRPRLALRDINFYLAKRRELDPNALYVWPPNEQRQALESGKFVLEPEQVLPYPDGTPGFYFERMRYSDQADDIFTAEAAARLTLQEQTIELDGQQVRARFSAIDIGQIGDLFDGRTQTLIRGREANPLILELHFPAPRQISGFTLRTANMHLGLKVIATGAGDGSPKSYAETYPELTDDTVTEFRFPDGAQAVSQLRMEFTELQPNEDVHIHLRELALR</sequence>
<keyword evidence="1" id="KW-1133">Transmembrane helix</keyword>
<keyword evidence="1" id="KW-0472">Membrane</keyword>
<gene>
    <name evidence="2" type="ORF">SE17_24985</name>
</gene>
<dbReference type="Proteomes" id="UP000050509">
    <property type="component" value="Unassembled WGS sequence"/>
</dbReference>
<proteinExistence type="predicted"/>
<keyword evidence="3" id="KW-1185">Reference proteome</keyword>
<comment type="caution">
    <text evidence="2">The sequence shown here is derived from an EMBL/GenBank/DDBJ whole genome shotgun (WGS) entry which is preliminary data.</text>
</comment>
<evidence type="ECO:0000313" key="3">
    <source>
        <dbReference type="Proteomes" id="UP000050509"/>
    </source>
</evidence>
<organism evidence="2 3">
    <name type="scientific">Kouleothrix aurantiaca</name>
    <dbReference type="NCBI Taxonomy" id="186479"/>
    <lineage>
        <taxon>Bacteria</taxon>
        <taxon>Bacillati</taxon>
        <taxon>Chloroflexota</taxon>
        <taxon>Chloroflexia</taxon>
        <taxon>Chloroflexales</taxon>
        <taxon>Roseiflexineae</taxon>
        <taxon>Roseiflexaceae</taxon>
        <taxon>Kouleothrix</taxon>
    </lineage>
</organism>
<protein>
    <submittedName>
        <fullName evidence="2">Uncharacterized protein</fullName>
    </submittedName>
</protein>
<feature type="transmembrane region" description="Helical" evidence="1">
    <location>
        <begin position="33"/>
        <end position="54"/>
    </location>
</feature>
<dbReference type="EMBL" id="LJCR01001223">
    <property type="protein sequence ID" value="KPV50775.1"/>
    <property type="molecule type" value="Genomic_DNA"/>
</dbReference>
<name>A0A0P9F2N4_9CHLR</name>
<evidence type="ECO:0000313" key="2">
    <source>
        <dbReference type="EMBL" id="KPV50775.1"/>
    </source>
</evidence>
<feature type="non-terminal residue" evidence="2">
    <location>
        <position position="1"/>
    </location>
</feature>
<evidence type="ECO:0000256" key="1">
    <source>
        <dbReference type="SAM" id="Phobius"/>
    </source>
</evidence>
<reference evidence="2 3" key="1">
    <citation type="submission" date="2015-09" db="EMBL/GenBank/DDBJ databases">
        <title>Draft genome sequence of Kouleothrix aurantiaca JCM 19913.</title>
        <authorList>
            <person name="Hemp J."/>
        </authorList>
    </citation>
    <scope>NUCLEOTIDE SEQUENCE [LARGE SCALE GENOMIC DNA]</scope>
    <source>
        <strain evidence="2 3">COM-B</strain>
    </source>
</reference>